<gene>
    <name evidence="4" type="ORF">DWY69_07950</name>
    <name evidence="3" type="ORF">DXC51_12650</name>
</gene>
<sequence>MWDKIKPEELTENVFHLINDDWMLVAAEDGGRTNAMTASWGGVGILWGKKVAFVFVRPQRYTKEFIDKSDKLSLSFFDDSWRKMLNYMGTVSGRDEDKIAASGLHVEMVNSAPVFKESRMALICRKLYEQPMTEESFVDKELAAQHYAQKDFHTMYVVEIEKILVQNQ</sequence>
<dbReference type="GeneID" id="86056826"/>
<keyword evidence="5" id="KW-1185">Reference proteome</keyword>
<dbReference type="InterPro" id="IPR012349">
    <property type="entry name" value="Split_barrel_FMN-bd"/>
</dbReference>
<dbReference type="Proteomes" id="UP000260812">
    <property type="component" value="Unassembled WGS sequence"/>
</dbReference>
<comment type="similarity">
    <text evidence="1">Belongs to the flavoredoxin family.</text>
</comment>
<dbReference type="RefSeq" id="WP_021639713.1">
    <property type="nucleotide sequence ID" value="NZ_CALBAU010000388.1"/>
</dbReference>
<dbReference type="GO" id="GO:0010181">
    <property type="term" value="F:FMN binding"/>
    <property type="evidence" value="ECO:0007669"/>
    <property type="project" value="InterPro"/>
</dbReference>
<dbReference type="PANTHER" id="PTHR43567">
    <property type="entry name" value="FLAVOREDOXIN-RELATED-RELATED"/>
    <property type="match status" value="1"/>
</dbReference>
<dbReference type="EMBL" id="QVLV01000007">
    <property type="protein sequence ID" value="RGE60413.1"/>
    <property type="molecule type" value="Genomic_DNA"/>
</dbReference>
<dbReference type="EMBL" id="QVLU01000005">
    <property type="protein sequence ID" value="RGE72784.1"/>
    <property type="molecule type" value="Genomic_DNA"/>
</dbReference>
<dbReference type="AlphaFoldDB" id="A0A3E3J0C0"/>
<organism evidence="4 6">
    <name type="scientific">Eisenbergiella massiliensis</name>
    <dbReference type="NCBI Taxonomy" id="1720294"/>
    <lineage>
        <taxon>Bacteria</taxon>
        <taxon>Bacillati</taxon>
        <taxon>Bacillota</taxon>
        <taxon>Clostridia</taxon>
        <taxon>Lachnospirales</taxon>
        <taxon>Lachnospiraceae</taxon>
        <taxon>Eisenbergiella</taxon>
    </lineage>
</organism>
<dbReference type="Pfam" id="PF01613">
    <property type="entry name" value="Flavin_Reduct"/>
    <property type="match status" value="1"/>
</dbReference>
<dbReference type="OrthoDB" id="9791490at2"/>
<dbReference type="InterPro" id="IPR052174">
    <property type="entry name" value="Flavoredoxin"/>
</dbReference>
<evidence type="ECO:0000313" key="3">
    <source>
        <dbReference type="EMBL" id="RGE60413.1"/>
    </source>
</evidence>
<proteinExistence type="inferred from homology"/>
<feature type="domain" description="Flavin reductase like" evidence="2">
    <location>
        <begin position="23"/>
        <end position="166"/>
    </location>
</feature>
<evidence type="ECO:0000256" key="1">
    <source>
        <dbReference type="ARBA" id="ARBA00038054"/>
    </source>
</evidence>
<protein>
    <submittedName>
        <fullName evidence="4">Flavin reductase family protein</fullName>
    </submittedName>
</protein>
<dbReference type="GO" id="GO:0016646">
    <property type="term" value="F:oxidoreductase activity, acting on the CH-NH group of donors, NAD or NADP as acceptor"/>
    <property type="evidence" value="ECO:0007669"/>
    <property type="project" value="UniProtKB-ARBA"/>
</dbReference>
<dbReference type="GeneID" id="97987702"/>
<comment type="caution">
    <text evidence="4">The sequence shown here is derived from an EMBL/GenBank/DDBJ whole genome shotgun (WGS) entry which is preliminary data.</text>
</comment>
<evidence type="ECO:0000259" key="2">
    <source>
        <dbReference type="Pfam" id="PF01613"/>
    </source>
</evidence>
<accession>A0A3E3J0C0</accession>
<evidence type="ECO:0000313" key="4">
    <source>
        <dbReference type="EMBL" id="RGE72784.1"/>
    </source>
</evidence>
<dbReference type="Proteomes" id="UP000261166">
    <property type="component" value="Unassembled WGS sequence"/>
</dbReference>
<dbReference type="Gene3D" id="2.30.110.10">
    <property type="entry name" value="Electron Transport, Fmn-binding Protein, Chain A"/>
    <property type="match status" value="1"/>
</dbReference>
<name>A0A3E3J0C0_9FIRM</name>
<dbReference type="PANTHER" id="PTHR43567:SF5">
    <property type="entry name" value="HYPOTHETICAL CYTOSOLIC PROTEIN"/>
    <property type="match status" value="1"/>
</dbReference>
<dbReference type="SUPFAM" id="SSF50475">
    <property type="entry name" value="FMN-binding split barrel"/>
    <property type="match status" value="1"/>
</dbReference>
<dbReference type="InterPro" id="IPR002563">
    <property type="entry name" value="Flavin_Rdtase-like_dom"/>
</dbReference>
<evidence type="ECO:0000313" key="5">
    <source>
        <dbReference type="Proteomes" id="UP000260812"/>
    </source>
</evidence>
<reference evidence="4 6" key="1">
    <citation type="submission" date="2018-08" db="EMBL/GenBank/DDBJ databases">
        <title>A genome reference for cultivated species of the human gut microbiota.</title>
        <authorList>
            <person name="Zou Y."/>
            <person name="Xue W."/>
            <person name="Luo G."/>
        </authorList>
    </citation>
    <scope>NUCLEOTIDE SEQUENCE [LARGE SCALE GENOMIC DNA]</scope>
    <source>
        <strain evidence="4 6">AF26-4BH</strain>
        <strain evidence="3">TF05-5AC</strain>
    </source>
</reference>
<evidence type="ECO:0000313" key="6">
    <source>
        <dbReference type="Proteomes" id="UP000261166"/>
    </source>
</evidence>